<dbReference type="Pfam" id="PF03184">
    <property type="entry name" value="DDE_1"/>
    <property type="match status" value="1"/>
</dbReference>
<dbReference type="PANTHER" id="PTHR19303:SF74">
    <property type="entry name" value="POGO TRANSPOSABLE ELEMENT WITH KRAB DOMAIN"/>
    <property type="match status" value="1"/>
</dbReference>
<protein>
    <submittedName>
        <fullName evidence="3">Uncharacterized protein LOC117645575</fullName>
    </submittedName>
</protein>
<organism evidence="3">
    <name type="scientific">Thrips palmi</name>
    <name type="common">Melon thrips</name>
    <dbReference type="NCBI Taxonomy" id="161013"/>
    <lineage>
        <taxon>Eukaryota</taxon>
        <taxon>Metazoa</taxon>
        <taxon>Ecdysozoa</taxon>
        <taxon>Arthropoda</taxon>
        <taxon>Hexapoda</taxon>
        <taxon>Insecta</taxon>
        <taxon>Pterygota</taxon>
        <taxon>Neoptera</taxon>
        <taxon>Paraneoptera</taxon>
        <taxon>Thysanoptera</taxon>
        <taxon>Terebrantia</taxon>
        <taxon>Thripoidea</taxon>
        <taxon>Thripidae</taxon>
        <taxon>Thrips</taxon>
    </lineage>
</organism>
<dbReference type="InParanoid" id="A0A6P8YP85"/>
<accession>A0A6P8YP85</accession>
<dbReference type="PANTHER" id="PTHR19303">
    <property type="entry name" value="TRANSPOSON"/>
    <property type="match status" value="1"/>
</dbReference>
<dbReference type="GO" id="GO:0005634">
    <property type="term" value="C:nucleus"/>
    <property type="evidence" value="ECO:0007669"/>
    <property type="project" value="TreeGrafter"/>
</dbReference>
<reference evidence="3" key="1">
    <citation type="submission" date="2025-08" db="UniProtKB">
        <authorList>
            <consortium name="RefSeq"/>
        </authorList>
    </citation>
    <scope>IDENTIFICATION</scope>
    <source>
        <tissue evidence="3">Total insect</tissue>
    </source>
</reference>
<evidence type="ECO:0000313" key="3">
    <source>
        <dbReference type="RefSeq" id="XP_034241768.1"/>
    </source>
</evidence>
<dbReference type="GeneID" id="117645575"/>
<dbReference type="OrthoDB" id="10072016at2759"/>
<dbReference type="InterPro" id="IPR036397">
    <property type="entry name" value="RNaseH_sf"/>
</dbReference>
<evidence type="ECO:0000313" key="2">
    <source>
        <dbReference type="Proteomes" id="UP000515158"/>
    </source>
</evidence>
<dbReference type="KEGG" id="tpal:117645575"/>
<dbReference type="InterPro" id="IPR004875">
    <property type="entry name" value="DDE_SF_endonuclease_dom"/>
</dbReference>
<feature type="domain" description="DDE-1" evidence="1">
    <location>
        <begin position="2"/>
        <end position="103"/>
    </location>
</feature>
<name>A0A6P8YP85_THRPL</name>
<dbReference type="Gene3D" id="3.30.420.10">
    <property type="entry name" value="Ribonuclease H-like superfamily/Ribonuclease H"/>
    <property type="match status" value="1"/>
</dbReference>
<dbReference type="GO" id="GO:0003677">
    <property type="term" value="F:DNA binding"/>
    <property type="evidence" value="ECO:0007669"/>
    <property type="project" value="TreeGrafter"/>
</dbReference>
<keyword evidence="2" id="KW-1185">Reference proteome</keyword>
<evidence type="ECO:0000259" key="1">
    <source>
        <dbReference type="Pfam" id="PF03184"/>
    </source>
</evidence>
<proteinExistence type="predicted"/>
<gene>
    <name evidence="3" type="primary">LOC117645575</name>
</gene>
<dbReference type="RefSeq" id="XP_034241768.1">
    <property type="nucleotide sequence ID" value="XM_034385877.1"/>
</dbReference>
<dbReference type="InterPro" id="IPR050863">
    <property type="entry name" value="CenT-Element_Derived"/>
</dbReference>
<dbReference type="Proteomes" id="UP000515158">
    <property type="component" value="Unplaced"/>
</dbReference>
<dbReference type="AlphaFoldDB" id="A0A6P8YP85"/>
<sequence length="150" mass="16956">MAIFEEWFCTTLLPWARALDGPKVVIGDNVSSHFSKNVFELCAENDIKFVCLPPNATHLLQPLDVAFFAPLKTAWRNILNEWKQKSRNRTLTLPKPNFPELLKSLLESIEGNRERNLVAAFKAAGIHPLDRNQALKRIPGALPSPSREQV</sequence>